<feature type="region of interest" description="Disordered" evidence="1">
    <location>
        <begin position="227"/>
        <end position="268"/>
    </location>
</feature>
<dbReference type="AlphaFoldDB" id="A0AAV9MYR8"/>
<dbReference type="Proteomes" id="UP001358417">
    <property type="component" value="Unassembled WGS sequence"/>
</dbReference>
<evidence type="ECO:0000313" key="2">
    <source>
        <dbReference type="EMBL" id="KAK5045776.1"/>
    </source>
</evidence>
<gene>
    <name evidence="2" type="ORF">LTR84_008869</name>
</gene>
<organism evidence="2 3">
    <name type="scientific">Exophiala bonariae</name>
    <dbReference type="NCBI Taxonomy" id="1690606"/>
    <lineage>
        <taxon>Eukaryota</taxon>
        <taxon>Fungi</taxon>
        <taxon>Dikarya</taxon>
        <taxon>Ascomycota</taxon>
        <taxon>Pezizomycotina</taxon>
        <taxon>Eurotiomycetes</taxon>
        <taxon>Chaetothyriomycetidae</taxon>
        <taxon>Chaetothyriales</taxon>
        <taxon>Herpotrichiellaceae</taxon>
        <taxon>Exophiala</taxon>
    </lineage>
</organism>
<dbReference type="RefSeq" id="XP_064701387.1">
    <property type="nucleotide sequence ID" value="XM_064852412.1"/>
</dbReference>
<proteinExistence type="predicted"/>
<accession>A0AAV9MYR8</accession>
<sequence>MAYKLGEQVGEASSHANHGVGSNALPRTYSFIVGDDQKFSGLRRGELSLPSTYPPPVAGGASRDTPFVRIAAAYTDDGNDDSGTRNRETKFVAYNNCSASEAFPLHAAGVELPAFPVYRPESKGGDTHKIAMDNDEILQDITILTSPIASEGIPAQGSGGNRGVASFPNFLSRLAPISLAAKQDQVEIPRNLQAGVKGQEEQYTKSSGQIKQCKSYIPTFLKPGLQAQSTDVQPRSAVKPAKGTIPTFLKPGWGEAPRKAPVPGPGKKVTPVKRVLGGGHHVNELHLVPSASKTKQPQTGHSTPDKSVGCRGVLHWKKRGPVVQGPSESTNVNSDARVLLAQSGPASMVTGSVFPPEIVVTPDPCQTAASVGNSKVSVNDLPSTLRLRHTRNAIGEKQDTNSPAYKWPLVDMTNELFLNFDPKQHVGPSSAARGLKHQEPRIVGEGFLGNDLHDEVLRELASRERKRQTPNSRPVSQAGLEVVVATAPSVSHVIVSREGLPPRESNEAHGSSVIVSAAQSSLSKVAVSKQDTDQADFSWFRFSRVDLEDPADEHCRNYRTRRREMRKAKEDAWLARDTRDHGFGGSNGNASTGHLR</sequence>
<comment type="caution">
    <text evidence="2">The sequence shown here is derived from an EMBL/GenBank/DDBJ whole genome shotgun (WGS) entry which is preliminary data.</text>
</comment>
<keyword evidence="3" id="KW-1185">Reference proteome</keyword>
<dbReference type="GeneID" id="89977031"/>
<feature type="compositionally biased region" description="Low complexity" evidence="1">
    <location>
        <begin position="259"/>
        <end position="268"/>
    </location>
</feature>
<evidence type="ECO:0000313" key="3">
    <source>
        <dbReference type="Proteomes" id="UP001358417"/>
    </source>
</evidence>
<reference evidence="2 3" key="1">
    <citation type="submission" date="2023-08" db="EMBL/GenBank/DDBJ databases">
        <title>Black Yeasts Isolated from many extreme environments.</title>
        <authorList>
            <person name="Coleine C."/>
            <person name="Stajich J.E."/>
            <person name="Selbmann L."/>
        </authorList>
    </citation>
    <scope>NUCLEOTIDE SEQUENCE [LARGE SCALE GENOMIC DNA]</scope>
    <source>
        <strain evidence="2 3">CCFEE 5792</strain>
    </source>
</reference>
<feature type="region of interest" description="Disordered" evidence="1">
    <location>
        <begin position="1"/>
        <end position="20"/>
    </location>
</feature>
<protein>
    <submittedName>
        <fullName evidence="2">Uncharacterized protein</fullName>
    </submittedName>
</protein>
<evidence type="ECO:0000256" key="1">
    <source>
        <dbReference type="SAM" id="MobiDB-lite"/>
    </source>
</evidence>
<name>A0AAV9MYR8_9EURO</name>
<dbReference type="EMBL" id="JAVRRD010000034">
    <property type="protein sequence ID" value="KAK5045776.1"/>
    <property type="molecule type" value="Genomic_DNA"/>
</dbReference>